<comment type="similarity">
    <text evidence="2">Belongs to the SPG4 family.</text>
</comment>
<sequence>MGGFWDAFAVYDKKKHGDPSLYGGNHMNIGESKTQVMFSQEYRAPKTEQPMPENMQNMRRSSMSSVDSSDVEAVKEGRLPADIEIPKNVDISNMSQGEFLRLYKSLRKGEPDNKVNR</sequence>
<evidence type="ECO:0000256" key="4">
    <source>
        <dbReference type="SAM" id="MobiDB-lite"/>
    </source>
</evidence>
<proteinExistence type="inferred from homology"/>
<dbReference type="AlphaFoldDB" id="A0A6C1EF61"/>
<keyword evidence="6" id="KW-1185">Reference proteome</keyword>
<feature type="region of interest" description="Disordered" evidence="4">
    <location>
        <begin position="44"/>
        <end position="77"/>
    </location>
</feature>
<evidence type="ECO:0000256" key="2">
    <source>
        <dbReference type="ARBA" id="ARBA00007045"/>
    </source>
</evidence>
<dbReference type="OrthoDB" id="4067991at2759"/>
<evidence type="ECO:0000313" key="5">
    <source>
        <dbReference type="EMBL" id="QID87244.1"/>
    </source>
</evidence>
<feature type="compositionally biased region" description="Low complexity" evidence="4">
    <location>
        <begin position="58"/>
        <end position="68"/>
    </location>
</feature>
<evidence type="ECO:0000313" key="6">
    <source>
        <dbReference type="Proteomes" id="UP000501346"/>
    </source>
</evidence>
<organism evidence="5 6">
    <name type="scientific">Saccharomyces pastorianus</name>
    <name type="common">Lager yeast</name>
    <name type="synonym">Saccharomyces cerevisiae x Saccharomyces eubayanus</name>
    <dbReference type="NCBI Taxonomy" id="27292"/>
    <lineage>
        <taxon>Eukaryota</taxon>
        <taxon>Fungi</taxon>
        <taxon>Dikarya</taxon>
        <taxon>Ascomycota</taxon>
        <taxon>Saccharomycotina</taxon>
        <taxon>Saccharomycetes</taxon>
        <taxon>Saccharomycetales</taxon>
        <taxon>Saccharomycetaceae</taxon>
        <taxon>Saccharomyces</taxon>
    </lineage>
</organism>
<dbReference type="InterPro" id="IPR020485">
    <property type="entry name" value="Spg4"/>
</dbReference>
<comment type="function">
    <text evidence="1">Stationary phase-essential protein not required for growth on nonfermentable carbon sources.</text>
</comment>
<reference evidence="5 6" key="1">
    <citation type="journal article" date="2019" name="BMC Genomics">
        <title>Chromosome level assembly and comparative genome analysis confirm lager-brewing yeasts originated from a single hybridization.</title>
        <authorList>
            <person name="Salazar A.N."/>
            <person name="Gorter de Vries A.R."/>
            <person name="van den Broek M."/>
            <person name="Brouwers N."/>
            <person name="de la Torre Cortes P."/>
            <person name="Kuijpers N.G.A."/>
            <person name="Daran J.G."/>
            <person name="Abeel T."/>
        </authorList>
    </citation>
    <scope>NUCLEOTIDE SEQUENCE [LARGE SCALE GENOMIC DNA]</scope>
    <source>
        <strain evidence="5 6">CBS 1483</strain>
    </source>
</reference>
<dbReference type="EMBL" id="CP049010">
    <property type="protein sequence ID" value="QID87244.1"/>
    <property type="molecule type" value="Genomic_DNA"/>
</dbReference>
<gene>
    <name evidence="5" type="primary">SPG4_2</name>
    <name evidence="5" type="ORF">GRS66_009914</name>
</gene>
<name>A0A6C1EF61_SACPS</name>
<accession>A0A6C1EF61</accession>
<protein>
    <recommendedName>
        <fullName evidence="3">Stationary phase protein 4</fullName>
    </recommendedName>
</protein>
<evidence type="ECO:0000256" key="1">
    <source>
        <dbReference type="ARBA" id="ARBA00003155"/>
    </source>
</evidence>
<dbReference type="Proteomes" id="UP000501346">
    <property type="component" value="Chromosome SeXIII-ScXIII"/>
</dbReference>
<evidence type="ECO:0000256" key="3">
    <source>
        <dbReference type="ARBA" id="ARBA00020398"/>
    </source>
</evidence>
<dbReference type="Pfam" id="PF17325">
    <property type="entry name" value="SPG4"/>
    <property type="match status" value="1"/>
</dbReference>